<evidence type="ECO:0000259" key="4">
    <source>
        <dbReference type="PROSITE" id="PS51930"/>
    </source>
</evidence>
<accession>G7V6C6</accession>
<dbReference type="HOGENOM" id="CLU_115793_0_0_0"/>
<comment type="subcellular location">
    <subcellularLocation>
        <location evidence="1">Bacterial microcompartment</location>
    </subcellularLocation>
</comment>
<proteinExistence type="inferred from homology"/>
<dbReference type="GO" id="GO:0031469">
    <property type="term" value="C:bacterial microcompartment"/>
    <property type="evidence" value="ECO:0007669"/>
    <property type="project" value="UniProtKB-SubCell"/>
</dbReference>
<dbReference type="Gene3D" id="3.30.70.1710">
    <property type="match status" value="2"/>
</dbReference>
<reference evidence="6" key="1">
    <citation type="submission" date="2011-10" db="EMBL/GenBank/DDBJ databases">
        <title>The complete genome of chromosome of Thermovirga lienii DSM 17291.</title>
        <authorList>
            <consortium name="US DOE Joint Genome Institute (JGI-PGF)"/>
            <person name="Lucas S."/>
            <person name="Copeland A."/>
            <person name="Lapidus A."/>
            <person name="Glavina del Rio T."/>
            <person name="Dalin E."/>
            <person name="Tice H."/>
            <person name="Bruce D."/>
            <person name="Goodwin L."/>
            <person name="Pitluck S."/>
            <person name="Peters L."/>
            <person name="Mikhailova N."/>
            <person name="Saunders E."/>
            <person name="Kyrpides N."/>
            <person name="Mavromatis K."/>
            <person name="Ivanova N."/>
            <person name="Last F.I."/>
            <person name="Brettin T."/>
            <person name="Detter J.C."/>
            <person name="Han C."/>
            <person name="Larimer F."/>
            <person name="Land M."/>
            <person name="Hauser L."/>
            <person name="Markowitz V."/>
            <person name="Cheng J.-F."/>
            <person name="Hugenholtz P."/>
            <person name="Woyke T."/>
            <person name="Wu D."/>
            <person name="Spring S."/>
            <person name="Schroeder M."/>
            <person name="Brambilla E.-M."/>
            <person name="Klenk H.-P."/>
            <person name="Eisen J.A."/>
        </authorList>
    </citation>
    <scope>NUCLEOTIDE SEQUENCE [LARGE SCALE GENOMIC DNA]</scope>
    <source>
        <strain evidence="6">ATCC BAA-1197 / DSM 17291 / Cas60314</strain>
    </source>
</reference>
<dbReference type="AlphaFoldDB" id="G7V6C6"/>
<dbReference type="InterPro" id="IPR037233">
    <property type="entry name" value="CcmK-like_sf"/>
</dbReference>
<feature type="domain" description="BMC" evidence="4">
    <location>
        <begin position="96"/>
        <end position="182"/>
    </location>
</feature>
<feature type="domain" description="BMC" evidence="4">
    <location>
        <begin position="4"/>
        <end position="86"/>
    </location>
</feature>
<dbReference type="InterPro" id="IPR050575">
    <property type="entry name" value="BMC_shell"/>
</dbReference>
<dbReference type="eggNOG" id="COG4577">
    <property type="taxonomic scope" value="Bacteria"/>
</dbReference>
<dbReference type="PANTHER" id="PTHR33941">
    <property type="entry name" value="PROPANEDIOL UTILIZATION PROTEIN PDUA"/>
    <property type="match status" value="1"/>
</dbReference>
<organism evidence="5 6">
    <name type="scientific">Thermovirga lienii (strain ATCC BAA-1197 / DSM 17291 / Cas60314)</name>
    <dbReference type="NCBI Taxonomy" id="580340"/>
    <lineage>
        <taxon>Bacteria</taxon>
        <taxon>Thermotogati</taxon>
        <taxon>Synergistota</taxon>
        <taxon>Synergistia</taxon>
        <taxon>Synergistales</taxon>
        <taxon>Thermovirgaceae</taxon>
        <taxon>Thermovirga</taxon>
    </lineage>
</organism>
<evidence type="ECO:0000313" key="5">
    <source>
        <dbReference type="EMBL" id="AER65955.1"/>
    </source>
</evidence>
<keyword evidence="2" id="KW-1283">Bacterial microcompartment</keyword>
<sequence>MEKALATIESISVARGYQIADSMLKSASISLYYASTTCPGKFLIIVGGQVSAVKTALNRALDVGKEMVVDYMFLPNIHPQVISALTCSTEVKDIKDLGVVEAMSAPSVLEAADAAVKASRVNLIEVRVGRGMGSKSFFSVTGDISDVKNAVKAAEGVISSRGLLVEAVVISRPHKDLVGVLG</sequence>
<dbReference type="STRING" id="580340.Tlie_0211"/>
<evidence type="ECO:0000313" key="6">
    <source>
        <dbReference type="Proteomes" id="UP000005868"/>
    </source>
</evidence>
<dbReference type="SMART" id="SM00877">
    <property type="entry name" value="BMC"/>
    <property type="match status" value="2"/>
</dbReference>
<dbReference type="SUPFAM" id="SSF143414">
    <property type="entry name" value="CcmK-like"/>
    <property type="match status" value="2"/>
</dbReference>
<evidence type="ECO:0000256" key="2">
    <source>
        <dbReference type="ARBA" id="ARBA00024446"/>
    </source>
</evidence>
<evidence type="ECO:0000256" key="1">
    <source>
        <dbReference type="ARBA" id="ARBA00024322"/>
    </source>
</evidence>
<dbReference type="CDD" id="cd07054">
    <property type="entry name" value="BMC_PduT_repeat2"/>
    <property type="match status" value="1"/>
</dbReference>
<name>G7V6C6_THELD</name>
<evidence type="ECO:0000256" key="3">
    <source>
        <dbReference type="PROSITE-ProRule" id="PRU01278"/>
    </source>
</evidence>
<dbReference type="OrthoDB" id="9791973at2"/>
<dbReference type="InterPro" id="IPR011238">
    <property type="entry name" value="Micro_shell_prot_PduT"/>
</dbReference>
<comment type="similarity">
    <text evidence="3">Belongs to the bacterial microcompartments protein family.</text>
</comment>
<dbReference type="Proteomes" id="UP000005868">
    <property type="component" value="Chromosome"/>
</dbReference>
<dbReference type="InterPro" id="IPR044872">
    <property type="entry name" value="CcmK/CsoS1_BMC"/>
</dbReference>
<dbReference type="PROSITE" id="PS51930">
    <property type="entry name" value="BMC_2"/>
    <property type="match status" value="2"/>
</dbReference>
<dbReference type="InterPro" id="IPR000249">
    <property type="entry name" value="BMC_dom"/>
</dbReference>
<dbReference type="CDD" id="cd07053">
    <property type="entry name" value="BMC_PduT_repeat1"/>
    <property type="match status" value="1"/>
</dbReference>
<reference evidence="5 6" key="2">
    <citation type="journal article" date="2012" name="Stand. Genomic Sci.">
        <title>Genome sequence of the moderately thermophilic, amino-acid-degrading and sulfur-reducing bacterium Thermovirga lienii type strain (Cas60314(T)).</title>
        <authorList>
            <person name="Goker M."/>
            <person name="Saunders E."/>
            <person name="Lapidus A."/>
            <person name="Nolan M."/>
            <person name="Lucas S."/>
            <person name="Hammon N."/>
            <person name="Deshpande S."/>
            <person name="Cheng J.F."/>
            <person name="Han C."/>
            <person name="Tapia R."/>
            <person name="Goodwin L.A."/>
            <person name="Pitluck S."/>
            <person name="Liolios K."/>
            <person name="Mavromatis K."/>
            <person name="Pagani I."/>
            <person name="Ivanova N."/>
            <person name="Mikhailova N."/>
            <person name="Pati A."/>
            <person name="Chen A."/>
            <person name="Palaniappan K."/>
            <person name="Land M."/>
            <person name="Chang Y.J."/>
            <person name="Jeffries C.D."/>
            <person name="Brambilla E.M."/>
            <person name="Rohde M."/>
            <person name="Spring S."/>
            <person name="Detter J.C."/>
            <person name="Woyke T."/>
            <person name="Bristow J."/>
            <person name="Eisen J.A."/>
            <person name="Markowitz V."/>
            <person name="Hugenholtz P."/>
            <person name="Kyrpides N.C."/>
            <person name="Klenk H.P."/>
        </authorList>
    </citation>
    <scope>NUCLEOTIDE SEQUENCE [LARGE SCALE GENOMIC DNA]</scope>
    <source>
        <strain evidence="6">ATCC BAA-1197 / DSM 17291 / Cas60314</strain>
    </source>
</reference>
<keyword evidence="6" id="KW-1185">Reference proteome</keyword>
<dbReference type="KEGG" id="tli:Tlie_0211"/>
<gene>
    <name evidence="5" type="ordered locus">Tlie_0211</name>
</gene>
<dbReference type="PANTHER" id="PTHR33941:SF11">
    <property type="entry name" value="BACTERIAL MICROCOMPARTMENT SHELL PROTEIN PDUJ"/>
    <property type="match status" value="1"/>
</dbReference>
<dbReference type="Pfam" id="PF00936">
    <property type="entry name" value="BMC"/>
    <property type="match status" value="2"/>
</dbReference>
<dbReference type="EMBL" id="CP003096">
    <property type="protein sequence ID" value="AER65955.1"/>
    <property type="molecule type" value="Genomic_DNA"/>
</dbReference>
<protein>
    <submittedName>
        <fullName evidence="5">Microcompartments protein</fullName>
    </submittedName>
</protein>
<dbReference type="PIRSF" id="PIRSF034834">
    <property type="entry name" value="PduT"/>
    <property type="match status" value="1"/>
</dbReference>